<feature type="compositionally biased region" description="Low complexity" evidence="1">
    <location>
        <begin position="320"/>
        <end position="348"/>
    </location>
</feature>
<feature type="compositionally biased region" description="Polar residues" evidence="1">
    <location>
        <begin position="235"/>
        <end position="262"/>
    </location>
</feature>
<dbReference type="GO" id="GO:0036064">
    <property type="term" value="C:ciliary basal body"/>
    <property type="evidence" value="ECO:0007669"/>
    <property type="project" value="TreeGrafter"/>
</dbReference>
<dbReference type="EMBL" id="CAJNOH010000030">
    <property type="protein sequence ID" value="CAF0782873.1"/>
    <property type="molecule type" value="Genomic_DNA"/>
</dbReference>
<dbReference type="InterPro" id="IPR027267">
    <property type="entry name" value="AH/BAR_dom_sf"/>
</dbReference>
<feature type="compositionally biased region" description="Basic and acidic residues" evidence="1">
    <location>
        <begin position="282"/>
        <end position="297"/>
    </location>
</feature>
<comment type="caution">
    <text evidence="2">The sequence shown here is derived from an EMBL/GenBank/DDBJ whole genome shotgun (WGS) entry which is preliminary data.</text>
</comment>
<dbReference type="AlphaFoldDB" id="A0A813QXA4"/>
<dbReference type="GO" id="GO:0060271">
    <property type="term" value="P:cilium assembly"/>
    <property type="evidence" value="ECO:0007669"/>
    <property type="project" value="TreeGrafter"/>
</dbReference>
<gene>
    <name evidence="2" type="ORF">JXQ802_LOCUS2808</name>
    <name evidence="3" type="ORF">PYM288_LOCUS3713</name>
</gene>
<accession>A0A813QXA4</accession>
<feature type="region of interest" description="Disordered" evidence="1">
    <location>
        <begin position="235"/>
        <end position="348"/>
    </location>
</feature>
<sequence>MFHERDPNNTKFVLDRINQTEKYLGSICLQFGKVCRKEARLRDCNDQMVHNMFEFADRERINTSLRQSLQQYASYLSAVEDYRNALITRIEHQILEPLAKYGEVLKLKRQAVQKAISARDKGVQRQRKLQQATNRNPGNRDAIVAMQVNAEYAHTESTRADDVVQDEIDKFEQMKLTDIKKYLTDFTLINLSFHARAMEMYTYAHQQLLNIDIAHDLEEFRTAAPFHRLLPSQRSVSETAINNPSRTTIGSLAGQYSGSTGALTDHRRHDELGSTHSLPADSHPHRGKSYEHDDYRKPHSTRGGLHNATSTNEHSPRHGATTSTTSKSKTAKQTVVDSYSSSDSDTDG</sequence>
<reference evidence="2" key="1">
    <citation type="submission" date="2021-02" db="EMBL/GenBank/DDBJ databases">
        <authorList>
            <person name="Nowell W R."/>
        </authorList>
    </citation>
    <scope>NUCLEOTIDE SEQUENCE</scope>
</reference>
<feature type="compositionally biased region" description="Basic and acidic residues" evidence="1">
    <location>
        <begin position="264"/>
        <end position="273"/>
    </location>
</feature>
<protein>
    <submittedName>
        <fullName evidence="2">Uncharacterized protein</fullName>
    </submittedName>
</protein>
<evidence type="ECO:0000313" key="3">
    <source>
        <dbReference type="EMBL" id="CAF0782873.1"/>
    </source>
</evidence>
<dbReference type="GO" id="GO:0035869">
    <property type="term" value="C:ciliary transition zone"/>
    <property type="evidence" value="ECO:0007669"/>
    <property type="project" value="TreeGrafter"/>
</dbReference>
<dbReference type="Pfam" id="PF06730">
    <property type="entry name" value="FAM92"/>
    <property type="match status" value="1"/>
</dbReference>
<dbReference type="Gene3D" id="1.20.1270.60">
    <property type="entry name" value="Arfaptin homology (AH) domain/BAR domain"/>
    <property type="match status" value="1"/>
</dbReference>
<evidence type="ECO:0000313" key="2">
    <source>
        <dbReference type="EMBL" id="CAF0772864.1"/>
    </source>
</evidence>
<evidence type="ECO:0000313" key="4">
    <source>
        <dbReference type="Proteomes" id="UP000663870"/>
    </source>
</evidence>
<proteinExistence type="predicted"/>
<dbReference type="Proteomes" id="UP000663854">
    <property type="component" value="Unassembled WGS sequence"/>
</dbReference>
<dbReference type="PANTHER" id="PTHR21223">
    <property type="entry name" value="CBY1-INTERACTING BAR DOMAIN-CONTAINING PROTEIN HOMOLOG"/>
    <property type="match status" value="1"/>
</dbReference>
<dbReference type="SUPFAM" id="SSF103657">
    <property type="entry name" value="BAR/IMD domain-like"/>
    <property type="match status" value="1"/>
</dbReference>
<organism evidence="2 4">
    <name type="scientific">Rotaria sordida</name>
    <dbReference type="NCBI Taxonomy" id="392033"/>
    <lineage>
        <taxon>Eukaryota</taxon>
        <taxon>Metazoa</taxon>
        <taxon>Spiralia</taxon>
        <taxon>Gnathifera</taxon>
        <taxon>Rotifera</taxon>
        <taxon>Eurotatoria</taxon>
        <taxon>Bdelloidea</taxon>
        <taxon>Philodinida</taxon>
        <taxon>Philodinidae</taxon>
        <taxon>Rotaria</taxon>
    </lineage>
</organism>
<evidence type="ECO:0000256" key="1">
    <source>
        <dbReference type="SAM" id="MobiDB-lite"/>
    </source>
</evidence>
<dbReference type="EMBL" id="CAJNOL010000036">
    <property type="protein sequence ID" value="CAF0772864.1"/>
    <property type="molecule type" value="Genomic_DNA"/>
</dbReference>
<name>A0A813QXA4_9BILA</name>
<keyword evidence="4" id="KW-1185">Reference proteome</keyword>
<dbReference type="InterPro" id="IPR009602">
    <property type="entry name" value="CBAR/FAM92"/>
</dbReference>
<dbReference type="PANTHER" id="PTHR21223:SF2">
    <property type="entry name" value="CBY1-INTERACTING BAR DOMAIN-CONTAINING PROTEIN HOMOLOG"/>
    <property type="match status" value="1"/>
</dbReference>
<dbReference type="Proteomes" id="UP000663870">
    <property type="component" value="Unassembled WGS sequence"/>
</dbReference>